<dbReference type="OrthoDB" id="2080678at2"/>
<reference evidence="2 3" key="1">
    <citation type="submission" date="2019-02" db="EMBL/GenBank/DDBJ databases">
        <title>Deep-cultivation of Planctomycetes and their phenomic and genomic characterization uncovers novel biology.</title>
        <authorList>
            <person name="Wiegand S."/>
            <person name="Jogler M."/>
            <person name="Boedeker C."/>
            <person name="Pinto D."/>
            <person name="Vollmers J."/>
            <person name="Rivas-Marin E."/>
            <person name="Kohn T."/>
            <person name="Peeters S.H."/>
            <person name="Heuer A."/>
            <person name="Rast P."/>
            <person name="Oberbeckmann S."/>
            <person name="Bunk B."/>
            <person name="Jeske O."/>
            <person name="Meyerdierks A."/>
            <person name="Storesund J.E."/>
            <person name="Kallscheuer N."/>
            <person name="Luecker S."/>
            <person name="Lage O.M."/>
            <person name="Pohl T."/>
            <person name="Merkel B.J."/>
            <person name="Hornburger P."/>
            <person name="Mueller R.-W."/>
            <person name="Bruemmer F."/>
            <person name="Labrenz M."/>
            <person name="Spormann A.M."/>
            <person name="Op den Camp H."/>
            <person name="Overmann J."/>
            <person name="Amann R."/>
            <person name="Jetten M.S.M."/>
            <person name="Mascher T."/>
            <person name="Medema M.H."/>
            <person name="Devos D.P."/>
            <person name="Kaster A.-K."/>
            <person name="Ovreas L."/>
            <person name="Rohde M."/>
            <person name="Galperin M.Y."/>
            <person name="Jogler C."/>
        </authorList>
    </citation>
    <scope>NUCLEOTIDE SEQUENCE [LARGE SCALE GENOMIC DNA]</scope>
    <source>
        <strain evidence="2 3">ETA_A1</strain>
    </source>
</reference>
<dbReference type="Pfam" id="PF18753">
    <property type="entry name" value="Nmad2"/>
    <property type="match status" value="1"/>
</dbReference>
<feature type="domain" description="Nucleotide modification associated" evidence="1">
    <location>
        <begin position="5"/>
        <end position="71"/>
    </location>
</feature>
<dbReference type="KEGG" id="uli:ETAA1_38560"/>
<evidence type="ECO:0000259" key="1">
    <source>
        <dbReference type="Pfam" id="PF18753"/>
    </source>
</evidence>
<dbReference type="EMBL" id="CP036273">
    <property type="protein sequence ID" value="QDU21883.1"/>
    <property type="molecule type" value="Genomic_DNA"/>
</dbReference>
<keyword evidence="3" id="KW-1185">Reference proteome</keyword>
<gene>
    <name evidence="2" type="ORF">ETAA1_38560</name>
</gene>
<dbReference type="RefSeq" id="WP_145241171.1">
    <property type="nucleotide sequence ID" value="NZ_CP036273.1"/>
</dbReference>
<name>A0A517XWK4_9BACT</name>
<dbReference type="AlphaFoldDB" id="A0A517XWK4"/>
<evidence type="ECO:0000313" key="2">
    <source>
        <dbReference type="EMBL" id="QDU21883.1"/>
    </source>
</evidence>
<accession>A0A517XWK4</accession>
<proteinExistence type="predicted"/>
<evidence type="ECO:0000313" key="3">
    <source>
        <dbReference type="Proteomes" id="UP000319576"/>
    </source>
</evidence>
<protein>
    <recommendedName>
        <fullName evidence="1">Nucleotide modification associated domain-containing protein</fullName>
    </recommendedName>
</protein>
<sequence>MKDRFALISHHFFYFGRNAIDISDIPRKHLDHPFEKAGPGHRADFSEEFVGAFAKWLKSNFKVGVHGPPCKPHSELKLPKCPTTVRRKGCTV</sequence>
<dbReference type="InterPro" id="IPR041180">
    <property type="entry name" value="Nmad2"/>
</dbReference>
<organism evidence="2 3">
    <name type="scientific">Urbifossiella limnaea</name>
    <dbReference type="NCBI Taxonomy" id="2528023"/>
    <lineage>
        <taxon>Bacteria</taxon>
        <taxon>Pseudomonadati</taxon>
        <taxon>Planctomycetota</taxon>
        <taxon>Planctomycetia</taxon>
        <taxon>Gemmatales</taxon>
        <taxon>Gemmataceae</taxon>
        <taxon>Urbifossiella</taxon>
    </lineage>
</organism>
<dbReference type="Proteomes" id="UP000319576">
    <property type="component" value="Chromosome"/>
</dbReference>